<sequence length="1437" mass="157315">MTITVRTIPTASCPDGSCLDDDGFTQPHLPTTPVLPPQEYNGALLASGNVIRGEVACNGQQLTDGEFSVLQGGIFSCHLGAIELGEFAAPMPAPQTIANDVIPASFELNTLHGENVTKVLQSISSCSEPNEICLEELDSYDIADIYLQLDNNDAVEQFLSDKQQEATDDIDKSPSSHTNPSLTPAVSGGSNDLNAGFVSSAAEQALAYKPSADAKVLTRSRLADTNGRAISGIHFYSLNSTGVTDENGEFEYLWGDVLTFGIETFEFGSVSGNQLNYQITDVTDNLIKKDNIQALLERYATVEGDTLLIPEKVNTTFSTYPNVINELINLNLPNGGVLVGSDFTLPNEFEAQFDIGLTATIDQAIKQEWGGYSLSPVSFYSATDNRGYVTDSLSQIFRDVSAFHVFNDNMGYYGATGYTRASRALNLSNTAFPIMMARSDINRQVNFGDKQAWTRDGKPYIATHSEYPVKNIPEVSKDNATFGLPFVVSGEIGKGKVVFMGSSLYPSILSCPANYWADDQLHADAENQVCTTGRDMSDDPRNDHLSMKRFFDNLFQWFSPSSSVNVATNIDTASLARKGWPDGVKYPFFIDQSFGFASVTQLSQDGFGGISPADTPILILQAYETRNEGDGMTWKFVADITKPKLSQDDITALIRYIDAGGNVLFMDGLIEMNPEPIGRLADAAGIALGGENVTPTDQENCGSSYYCNAPRPNPHAIFSQDSVVYERFPDVDGKPPFTVNPDGSIDWNKPEDMSALEIPTYTDEQGKTHYARIAFTTDEERLAAITTLQTAFEGVPVCTSDYPYEFNCIETRQGHGWIVRGTYGRADFDRYEISPDVVASMVKAANLGGNIKLLADHEIYYRTKGSQGHRLNTAELNQAFDNLSVWLWNDNPYAFTSNSQDELGFETLVSYLNCYTNDKHGGGLTCPDTLKAELIGHQMLHENGELNPSYPLNYMEKPLTRIMLGRSFWDHDITVDTTAYPMRGTGAATTATVTIETAGEAVSFSAGNMQPTGLWAKQLEPVTVSGGVKATVTVMLADDITGRPQHETNLRRPPRMQQTFAHDGSTTTLKVPYGGLIYIKPLELQAGPHSQANFTVSGVEKAAFWQDGQWVHTLQEATAPIAEIDTGSFVYTAPVNNLAASDLDSFSAQMNRFADAASDFYGRDETTADGQHQRFTHDKLPGFRHHFVNDVQISIGAAHSGYPVMSASFNAQSNTVATKPVDDWLLWHETGHNLAAAPFVIDGSTEVTNNILALYMQELEGRNGNPQMDRIRADIQKVPYWLDANSGHAWAHGDAGIRLVMFGQLKIWAETHFAIDNWYQPNEEKPTIYNADQGWNMFKLMHRKSRGDQQGDKDTNYCSASETGLASADQLMVCASYASGYDLSEFFTVWNAGETSSSTPDGGKTYAGGITPAGLSMLSSMNLPQPEQSPLHINRLP</sequence>
<gene>
    <name evidence="3" type="ORF">C9I99_12080</name>
</gene>
<evidence type="ECO:0000313" key="3">
    <source>
        <dbReference type="EMBL" id="PSU33729.1"/>
    </source>
</evidence>
<organism evidence="3 4">
    <name type="scientific">Photobacterium lutimaris</name>
    <dbReference type="NCBI Taxonomy" id="388278"/>
    <lineage>
        <taxon>Bacteria</taxon>
        <taxon>Pseudomonadati</taxon>
        <taxon>Pseudomonadota</taxon>
        <taxon>Gammaproteobacteria</taxon>
        <taxon>Vibrionales</taxon>
        <taxon>Vibrionaceae</taxon>
        <taxon>Photobacterium</taxon>
    </lineage>
</organism>
<feature type="region of interest" description="Disordered" evidence="1">
    <location>
        <begin position="162"/>
        <end position="186"/>
    </location>
</feature>
<dbReference type="Pfam" id="PF13402">
    <property type="entry name" value="Peptidase_M60"/>
    <property type="match status" value="1"/>
</dbReference>
<accession>A0A2T3IYS5</accession>
<dbReference type="InterPro" id="IPR035423">
    <property type="entry name" value="M60-like_N"/>
</dbReference>
<keyword evidence="4" id="KW-1185">Reference proteome</keyword>
<dbReference type="Pfam" id="PF13322">
    <property type="entry name" value="DUF4092"/>
    <property type="match status" value="1"/>
</dbReference>
<name>A0A2T3IYS5_9GAMM</name>
<dbReference type="SMART" id="SM01276">
    <property type="entry name" value="M60-like"/>
    <property type="match status" value="1"/>
</dbReference>
<dbReference type="PROSITE" id="PS51723">
    <property type="entry name" value="PEPTIDASE_M60"/>
    <property type="match status" value="1"/>
</dbReference>
<dbReference type="InterPro" id="IPR051244">
    <property type="entry name" value="TCAF"/>
</dbReference>
<dbReference type="InterPro" id="IPR025385">
    <property type="entry name" value="DUF4092"/>
</dbReference>
<dbReference type="PANTHER" id="PTHR15730">
    <property type="entry name" value="EXPERIMENTAL AUTOIMMUNE PROSTATITIS ANTIGEN 2-RELATED"/>
    <property type="match status" value="1"/>
</dbReference>
<evidence type="ECO:0000313" key="4">
    <source>
        <dbReference type="Proteomes" id="UP000241222"/>
    </source>
</evidence>
<feature type="compositionally biased region" description="Polar residues" evidence="1">
    <location>
        <begin position="1417"/>
        <end position="1428"/>
    </location>
</feature>
<reference evidence="3 4" key="1">
    <citation type="submission" date="2018-03" db="EMBL/GenBank/DDBJ databases">
        <title>Whole genome sequencing of Histamine producing bacteria.</title>
        <authorList>
            <person name="Butler K."/>
        </authorList>
    </citation>
    <scope>NUCLEOTIDE SEQUENCE [LARGE SCALE GENOMIC DNA]</scope>
    <source>
        <strain evidence="3 4">JCM 13586</strain>
    </source>
</reference>
<dbReference type="InterPro" id="IPR031161">
    <property type="entry name" value="Peptidase_M60_dom"/>
</dbReference>
<evidence type="ECO:0000259" key="2">
    <source>
        <dbReference type="PROSITE" id="PS51723"/>
    </source>
</evidence>
<dbReference type="InterPro" id="IPR042279">
    <property type="entry name" value="Pep_M60_3"/>
</dbReference>
<dbReference type="PANTHER" id="PTHR15730:SF5">
    <property type="entry name" value="SI:CH211-210B2.2-RELATED"/>
    <property type="match status" value="1"/>
</dbReference>
<dbReference type="Gene3D" id="1.10.390.30">
    <property type="entry name" value="Peptidase M60, enhancin-like domain 3"/>
    <property type="match status" value="1"/>
</dbReference>
<feature type="domain" description="Peptidase M60" evidence="2">
    <location>
        <begin position="1007"/>
        <end position="1310"/>
    </location>
</feature>
<protein>
    <submittedName>
        <fullName evidence="3">DUF4092 domain-containing protein</fullName>
    </submittedName>
</protein>
<evidence type="ECO:0000256" key="1">
    <source>
        <dbReference type="SAM" id="MobiDB-lite"/>
    </source>
</evidence>
<feature type="compositionally biased region" description="Polar residues" evidence="1">
    <location>
        <begin position="175"/>
        <end position="186"/>
    </location>
</feature>
<feature type="compositionally biased region" description="Basic and acidic residues" evidence="1">
    <location>
        <begin position="162"/>
        <end position="174"/>
    </location>
</feature>
<dbReference type="EMBL" id="PYMH01000005">
    <property type="protein sequence ID" value="PSU33729.1"/>
    <property type="molecule type" value="Genomic_DNA"/>
</dbReference>
<dbReference type="NCBIfam" id="NF037974">
    <property type="entry name" value="SslE_AcfD_Zn_LP"/>
    <property type="match status" value="1"/>
</dbReference>
<dbReference type="Gene3D" id="3.40.390.80">
    <property type="entry name" value="Peptidase M60, enhancin-like domain 2"/>
    <property type="match status" value="1"/>
</dbReference>
<dbReference type="OrthoDB" id="9122461at2"/>
<proteinExistence type="predicted"/>
<comment type="caution">
    <text evidence="3">The sequence shown here is derived from an EMBL/GenBank/DDBJ whole genome shotgun (WGS) entry which is preliminary data.</text>
</comment>
<dbReference type="Pfam" id="PF17291">
    <property type="entry name" value="M60-like_N"/>
    <property type="match status" value="1"/>
</dbReference>
<dbReference type="Proteomes" id="UP000241222">
    <property type="component" value="Unassembled WGS sequence"/>
</dbReference>
<feature type="region of interest" description="Disordered" evidence="1">
    <location>
        <begin position="1417"/>
        <end position="1437"/>
    </location>
</feature>